<feature type="region of interest" description="Disordered" evidence="7">
    <location>
        <begin position="107"/>
        <end position="129"/>
    </location>
</feature>
<keyword evidence="10" id="KW-1185">Reference proteome</keyword>
<evidence type="ECO:0000313" key="10">
    <source>
        <dbReference type="Proteomes" id="UP000326331"/>
    </source>
</evidence>
<evidence type="ECO:0000256" key="4">
    <source>
        <dbReference type="ARBA" id="ARBA00022692"/>
    </source>
</evidence>
<dbReference type="Proteomes" id="UP000326331">
    <property type="component" value="Chromosome"/>
</dbReference>
<keyword evidence="6 8" id="KW-0472">Membrane</keyword>
<reference evidence="9 10" key="2">
    <citation type="submission" date="2019-10" db="EMBL/GenBank/DDBJ databases">
        <title>Thermopilla bonchosmolovskayae gen. nov., sp. nov., a moderately thermophilic Chloroflexi bacterium from a Chukotka hot spring (Arctic, Russia), representing a novel classis Thermopillaia, which include previously uncultivated lineage OLB14.</title>
        <authorList>
            <person name="Kochetkova T.V."/>
            <person name="Zayulina K.S."/>
            <person name="Zhigarkov V.S."/>
            <person name="Minaev N.V."/>
            <person name="Novikov A."/>
            <person name="Toshchakov S.V."/>
            <person name="Elcheninov A.G."/>
            <person name="Kublanov I.V."/>
        </authorList>
    </citation>
    <scope>NUCLEOTIDE SEQUENCE [LARGE SCALE GENOMIC DNA]</scope>
    <source>
        <strain evidence="9 10">3753O</strain>
    </source>
</reference>
<keyword evidence="3" id="KW-1003">Cell membrane</keyword>
<accession>A0ABX6C363</accession>
<keyword evidence="4 8" id="KW-0812">Transmembrane</keyword>
<comment type="similarity">
    <text evidence="2">Belongs to the CPA3 antiporters (TC 2.A.63) subunit C family.</text>
</comment>
<sequence length="129" mass="13505">MELLLAVTVGWLYACGLYLLLRRTLAQVVIGLALLTNGTNLLIFTAAGLVRGEPPLIGGGETALRAGTADPLPQAMILTAIVIGFAIQAFAMVLAYRVYRSVGSDDIDALTTTEPPPPPVKVQAEEADG</sequence>
<evidence type="ECO:0000256" key="3">
    <source>
        <dbReference type="ARBA" id="ARBA00022475"/>
    </source>
</evidence>
<protein>
    <submittedName>
        <fullName evidence="9">Na+/H+ antiporter subunit C</fullName>
    </submittedName>
</protein>
<evidence type="ECO:0000256" key="7">
    <source>
        <dbReference type="SAM" id="MobiDB-lite"/>
    </source>
</evidence>
<evidence type="ECO:0000313" key="9">
    <source>
        <dbReference type="EMBL" id="QFG02449.1"/>
    </source>
</evidence>
<dbReference type="InterPro" id="IPR039428">
    <property type="entry name" value="NUOK/Mnh_C1-like"/>
</dbReference>
<dbReference type="RefSeq" id="WP_158066378.1">
    <property type="nucleotide sequence ID" value="NZ_CP042829.1"/>
</dbReference>
<proteinExistence type="inferred from homology"/>
<evidence type="ECO:0000256" key="1">
    <source>
        <dbReference type="ARBA" id="ARBA00004651"/>
    </source>
</evidence>
<dbReference type="NCBIfam" id="NF006573">
    <property type="entry name" value="PRK09094.1"/>
    <property type="match status" value="1"/>
</dbReference>
<gene>
    <name evidence="9" type="ORF">Tbon_03795</name>
</gene>
<evidence type="ECO:0000256" key="6">
    <source>
        <dbReference type="ARBA" id="ARBA00023136"/>
    </source>
</evidence>
<reference evidence="9 10" key="1">
    <citation type="submission" date="2019-08" db="EMBL/GenBank/DDBJ databases">
        <authorList>
            <person name="Toschakov S.V."/>
        </authorList>
    </citation>
    <scope>NUCLEOTIDE SEQUENCE [LARGE SCALE GENOMIC DNA]</scope>
    <source>
        <strain evidence="9 10">3753O</strain>
    </source>
</reference>
<dbReference type="PANTHER" id="PTHR34583:SF2">
    <property type="entry name" value="ANTIPORTER SUBUNIT MNHC2-RELATED"/>
    <property type="match status" value="1"/>
</dbReference>
<name>A0ABX6C363_9CHLR</name>
<organism evidence="9 10">
    <name type="scientific">Tepidiforma bonchosmolovskayae</name>
    <dbReference type="NCBI Taxonomy" id="2601677"/>
    <lineage>
        <taxon>Bacteria</taxon>
        <taxon>Bacillati</taxon>
        <taxon>Chloroflexota</taxon>
        <taxon>Tepidiformia</taxon>
        <taxon>Tepidiformales</taxon>
        <taxon>Tepidiformaceae</taxon>
        <taxon>Tepidiforma</taxon>
    </lineage>
</organism>
<evidence type="ECO:0000256" key="8">
    <source>
        <dbReference type="SAM" id="Phobius"/>
    </source>
</evidence>
<feature type="transmembrane region" description="Helical" evidence="8">
    <location>
        <begin position="75"/>
        <end position="96"/>
    </location>
</feature>
<comment type="subcellular location">
    <subcellularLocation>
        <location evidence="1">Cell membrane</location>
        <topology evidence="1">Multi-pass membrane protein</topology>
    </subcellularLocation>
</comment>
<dbReference type="Pfam" id="PF00420">
    <property type="entry name" value="Oxidored_q2"/>
    <property type="match status" value="1"/>
</dbReference>
<dbReference type="Gene3D" id="1.10.287.3510">
    <property type="match status" value="1"/>
</dbReference>
<dbReference type="EMBL" id="CP042829">
    <property type="protein sequence ID" value="QFG02449.1"/>
    <property type="molecule type" value="Genomic_DNA"/>
</dbReference>
<evidence type="ECO:0000256" key="2">
    <source>
        <dbReference type="ARBA" id="ARBA00010388"/>
    </source>
</evidence>
<keyword evidence="5 8" id="KW-1133">Transmembrane helix</keyword>
<evidence type="ECO:0000256" key="5">
    <source>
        <dbReference type="ARBA" id="ARBA00022989"/>
    </source>
</evidence>
<dbReference type="PANTHER" id="PTHR34583">
    <property type="entry name" value="ANTIPORTER SUBUNIT MNHC2-RELATED"/>
    <property type="match status" value="1"/>
</dbReference>
<dbReference type="InterPro" id="IPR050601">
    <property type="entry name" value="CPA3_antiporter_subunitC"/>
</dbReference>